<organism evidence="2 3">
    <name type="scientific">Lacticaseibacillus sharpeae JCM 1186 = DSM 20505</name>
    <dbReference type="NCBI Taxonomy" id="1291052"/>
    <lineage>
        <taxon>Bacteria</taxon>
        <taxon>Bacillati</taxon>
        <taxon>Bacillota</taxon>
        <taxon>Bacilli</taxon>
        <taxon>Lactobacillales</taxon>
        <taxon>Lactobacillaceae</taxon>
        <taxon>Lacticaseibacillus</taxon>
    </lineage>
</organism>
<dbReference type="AlphaFoldDB" id="A0A0R1ZS02"/>
<dbReference type="PATRIC" id="fig|1291052.5.peg.2258"/>
<dbReference type="STRING" id="1291052.FC18_GL002194"/>
<accession>A0A0R1ZS02</accession>
<dbReference type="Proteomes" id="UP000051679">
    <property type="component" value="Unassembled WGS sequence"/>
</dbReference>
<evidence type="ECO:0000256" key="1">
    <source>
        <dbReference type="SAM" id="Phobius"/>
    </source>
</evidence>
<comment type="caution">
    <text evidence="2">The sequence shown here is derived from an EMBL/GenBank/DDBJ whole genome shotgun (WGS) entry which is preliminary data.</text>
</comment>
<dbReference type="RefSeq" id="WP_056976099.1">
    <property type="nucleotide sequence ID" value="NZ_AYYO01000044.1"/>
</dbReference>
<evidence type="ECO:0000313" key="3">
    <source>
        <dbReference type="Proteomes" id="UP000051679"/>
    </source>
</evidence>
<keyword evidence="1" id="KW-0472">Membrane</keyword>
<reference evidence="2 3" key="1">
    <citation type="journal article" date="2015" name="Genome Announc.">
        <title>Expanding the biotechnology potential of lactobacilli through comparative genomics of 213 strains and associated genera.</title>
        <authorList>
            <person name="Sun Z."/>
            <person name="Harris H.M."/>
            <person name="McCann A."/>
            <person name="Guo C."/>
            <person name="Argimon S."/>
            <person name="Zhang W."/>
            <person name="Yang X."/>
            <person name="Jeffery I.B."/>
            <person name="Cooney J.C."/>
            <person name="Kagawa T.F."/>
            <person name="Liu W."/>
            <person name="Song Y."/>
            <person name="Salvetti E."/>
            <person name="Wrobel A."/>
            <person name="Rasinkangas P."/>
            <person name="Parkhill J."/>
            <person name="Rea M.C."/>
            <person name="O'Sullivan O."/>
            <person name="Ritari J."/>
            <person name="Douillard F.P."/>
            <person name="Paul Ross R."/>
            <person name="Yang R."/>
            <person name="Briner A.E."/>
            <person name="Felis G.E."/>
            <person name="de Vos W.M."/>
            <person name="Barrangou R."/>
            <person name="Klaenhammer T.R."/>
            <person name="Caufield P.W."/>
            <person name="Cui Y."/>
            <person name="Zhang H."/>
            <person name="O'Toole P.W."/>
        </authorList>
    </citation>
    <scope>NUCLEOTIDE SEQUENCE [LARGE SCALE GENOMIC DNA]</scope>
    <source>
        <strain evidence="2 3">DSM 20505</strain>
    </source>
</reference>
<feature type="transmembrane region" description="Helical" evidence="1">
    <location>
        <begin position="37"/>
        <end position="57"/>
    </location>
</feature>
<keyword evidence="1" id="KW-0812">Transmembrane</keyword>
<proteinExistence type="predicted"/>
<dbReference type="EMBL" id="AYYO01000044">
    <property type="protein sequence ID" value="KRM54779.1"/>
    <property type="molecule type" value="Genomic_DNA"/>
</dbReference>
<sequence length="219" mass="23688">MDLFVGFTLIAAIIVLIVGIVLLAVAYATKQKLKPPLIVVGVAVAMFVIGFGAAGIYNHHVEQQQAEARKIRAKLAEEDNQKFSFARTDFGNGAAKSAGAAEDLANKISSAWNDAIWEDKGAKVDGKYYTDFNEAIQAVLDSETSKQVDIADGEATMDKAMKVMKKHVTKKNESKLAKYQKLSKAVKKLDRLATSPSGNISDFNSSFTDADNAVVDILE</sequence>
<dbReference type="OrthoDB" id="2325027at2"/>
<keyword evidence="3" id="KW-1185">Reference proteome</keyword>
<keyword evidence="1" id="KW-1133">Transmembrane helix</keyword>
<protein>
    <submittedName>
        <fullName evidence="2">Uncharacterized protein</fullName>
    </submittedName>
</protein>
<evidence type="ECO:0000313" key="2">
    <source>
        <dbReference type="EMBL" id="KRM54779.1"/>
    </source>
</evidence>
<feature type="transmembrane region" description="Helical" evidence="1">
    <location>
        <begin position="6"/>
        <end position="25"/>
    </location>
</feature>
<name>A0A0R1ZS02_9LACO</name>
<gene>
    <name evidence="2" type="ORF">FC18_GL002194</name>
</gene>